<keyword evidence="2" id="KW-1185">Reference proteome</keyword>
<dbReference type="OrthoDB" id="2288126at2759"/>
<dbReference type="EMBL" id="KE123972">
    <property type="protein sequence ID" value="EPB87225.1"/>
    <property type="molecule type" value="Genomic_DNA"/>
</dbReference>
<dbReference type="AlphaFoldDB" id="S2K4U2"/>
<protein>
    <recommendedName>
        <fullName evidence="3">Reverse transcriptase zinc-binding domain-containing protein</fullName>
    </recommendedName>
</protein>
<dbReference type="STRING" id="1220926.S2K4U2"/>
<evidence type="ECO:0000313" key="2">
    <source>
        <dbReference type="Proteomes" id="UP000014254"/>
    </source>
</evidence>
<dbReference type="VEuPathDB" id="FungiDB:HMPREF1544_05947"/>
<dbReference type="Proteomes" id="UP000014254">
    <property type="component" value="Unassembled WGS sequence"/>
</dbReference>
<sequence>MSIVAPLYKFLRAVDAIHRQFGVCHVSISTCLRLRFSSLIEHCLPSHYHFSATFRPPQEVTDRYPGVLRLTGNDVLTFDTASQALIVRTNTHGPSHPTSRRPAIRLLQTQQVLLTNFMHFNMLPLVPRPTAQHIDISPITNYSDSISHVSTLLLSLLASSFSFESHAFILSSPTTQGYKSLSIKTDPSFPSSSLGAAKWKQFWSLQILPLNARNTWFRILHNKVVTPRALLHQRLGDRFSPSSCPHCQTSSSSSSPSLEDTEHFLFSCPYKLEVWRQTLSLYLSPRFCNFAYEEYLAILHFRLDVDRSSHALFPDLSVFQVFACIQQAIWSAHYRHVFQHVPFIPSNDVVIYTIHRTLHNLDSQLTVPLILHLAFPLYI</sequence>
<accession>S2K4U2</accession>
<gene>
    <name evidence="1" type="ORF">HMPREF1544_05947</name>
</gene>
<dbReference type="InParanoid" id="S2K4U2"/>
<organism evidence="1 2">
    <name type="scientific">Mucor circinelloides f. circinelloides (strain 1006PhL)</name>
    <name type="common">Mucormycosis agent</name>
    <name type="synonym">Calyptromyces circinelloides</name>
    <dbReference type="NCBI Taxonomy" id="1220926"/>
    <lineage>
        <taxon>Eukaryota</taxon>
        <taxon>Fungi</taxon>
        <taxon>Fungi incertae sedis</taxon>
        <taxon>Mucoromycota</taxon>
        <taxon>Mucoromycotina</taxon>
        <taxon>Mucoromycetes</taxon>
        <taxon>Mucorales</taxon>
        <taxon>Mucorineae</taxon>
        <taxon>Mucoraceae</taxon>
        <taxon>Mucor</taxon>
    </lineage>
</organism>
<name>S2K4U2_MUCC1</name>
<proteinExistence type="predicted"/>
<evidence type="ECO:0008006" key="3">
    <source>
        <dbReference type="Google" id="ProtNLM"/>
    </source>
</evidence>
<evidence type="ECO:0000313" key="1">
    <source>
        <dbReference type="EMBL" id="EPB87225.1"/>
    </source>
</evidence>
<reference evidence="2" key="1">
    <citation type="submission" date="2013-05" db="EMBL/GenBank/DDBJ databases">
        <title>The Genome sequence of Mucor circinelloides f. circinelloides 1006PhL.</title>
        <authorList>
            <consortium name="The Broad Institute Genomics Platform"/>
            <person name="Cuomo C."/>
            <person name="Earl A."/>
            <person name="Findley K."/>
            <person name="Lee S.C."/>
            <person name="Walker B."/>
            <person name="Young S."/>
            <person name="Zeng Q."/>
            <person name="Gargeya S."/>
            <person name="Fitzgerald M."/>
            <person name="Haas B."/>
            <person name="Abouelleil A."/>
            <person name="Allen A.W."/>
            <person name="Alvarado L."/>
            <person name="Arachchi H.M."/>
            <person name="Berlin A.M."/>
            <person name="Chapman S.B."/>
            <person name="Gainer-Dewar J."/>
            <person name="Goldberg J."/>
            <person name="Griggs A."/>
            <person name="Gujja S."/>
            <person name="Hansen M."/>
            <person name="Howarth C."/>
            <person name="Imamovic A."/>
            <person name="Ireland A."/>
            <person name="Larimer J."/>
            <person name="McCowan C."/>
            <person name="Murphy C."/>
            <person name="Pearson M."/>
            <person name="Poon T.W."/>
            <person name="Priest M."/>
            <person name="Roberts A."/>
            <person name="Saif S."/>
            <person name="Shea T."/>
            <person name="Sisk P."/>
            <person name="Sykes S."/>
            <person name="Wortman J."/>
            <person name="Nusbaum C."/>
            <person name="Birren B."/>
        </authorList>
    </citation>
    <scope>NUCLEOTIDE SEQUENCE [LARGE SCALE GENOMIC DNA]</scope>
    <source>
        <strain evidence="2">1006PhL</strain>
    </source>
</reference>